<feature type="domain" description="Sulfatase-modifying factor enzyme-like" evidence="3">
    <location>
        <begin position="559"/>
        <end position="835"/>
    </location>
</feature>
<dbReference type="InterPro" id="IPR029063">
    <property type="entry name" value="SAM-dependent_MTases_sf"/>
</dbReference>
<name>A0A813DCQ4_POLGL</name>
<dbReference type="PANTHER" id="PTHR43397">
    <property type="entry name" value="ERGOTHIONEINE BIOSYNTHESIS PROTEIN 1"/>
    <property type="match status" value="1"/>
</dbReference>
<evidence type="ECO:0000256" key="1">
    <source>
        <dbReference type="ARBA" id="ARBA00022603"/>
    </source>
</evidence>
<dbReference type="PANTHER" id="PTHR43397:SF1">
    <property type="entry name" value="ERGOTHIONEINE BIOSYNTHESIS PROTEIN 1"/>
    <property type="match status" value="1"/>
</dbReference>
<dbReference type="InterPro" id="IPR005532">
    <property type="entry name" value="SUMF_dom"/>
</dbReference>
<dbReference type="GO" id="GO:0008168">
    <property type="term" value="F:methyltransferase activity"/>
    <property type="evidence" value="ECO:0007669"/>
    <property type="project" value="UniProtKB-KW"/>
</dbReference>
<dbReference type="InterPro" id="IPR051128">
    <property type="entry name" value="EgtD_Methyltrsf_superfamily"/>
</dbReference>
<dbReference type="Proteomes" id="UP000654075">
    <property type="component" value="Unassembled WGS sequence"/>
</dbReference>
<evidence type="ECO:0000259" key="4">
    <source>
        <dbReference type="Pfam" id="PF10017"/>
    </source>
</evidence>
<keyword evidence="6" id="KW-1185">Reference proteome</keyword>
<evidence type="ECO:0000313" key="6">
    <source>
        <dbReference type="Proteomes" id="UP000654075"/>
    </source>
</evidence>
<dbReference type="InterPro" id="IPR016187">
    <property type="entry name" value="CTDL_fold"/>
</dbReference>
<proteinExistence type="predicted"/>
<organism evidence="5 6">
    <name type="scientific">Polarella glacialis</name>
    <name type="common">Dinoflagellate</name>
    <dbReference type="NCBI Taxonomy" id="89957"/>
    <lineage>
        <taxon>Eukaryota</taxon>
        <taxon>Sar</taxon>
        <taxon>Alveolata</taxon>
        <taxon>Dinophyceae</taxon>
        <taxon>Suessiales</taxon>
        <taxon>Suessiaceae</taxon>
        <taxon>Polarella</taxon>
    </lineage>
</organism>
<dbReference type="Gene3D" id="3.90.1580.10">
    <property type="entry name" value="paralog of FGE (formylglycine-generating enzyme)"/>
    <property type="match status" value="1"/>
</dbReference>
<evidence type="ECO:0000256" key="2">
    <source>
        <dbReference type="ARBA" id="ARBA00022679"/>
    </source>
</evidence>
<dbReference type="SUPFAM" id="SSF53335">
    <property type="entry name" value="S-adenosyl-L-methionine-dependent methyltransferases"/>
    <property type="match status" value="1"/>
</dbReference>
<feature type="domain" description="Histidine-specific methyltransferase SAM-dependent" evidence="4">
    <location>
        <begin position="66"/>
        <end position="373"/>
    </location>
</feature>
<dbReference type="GO" id="GO:0032259">
    <property type="term" value="P:methylation"/>
    <property type="evidence" value="ECO:0007669"/>
    <property type="project" value="UniProtKB-KW"/>
</dbReference>
<dbReference type="OrthoDB" id="4190at2759"/>
<accession>A0A813DCQ4</accession>
<dbReference type="Pfam" id="PF10017">
    <property type="entry name" value="Methyltransf_33"/>
    <property type="match status" value="1"/>
</dbReference>
<dbReference type="Pfam" id="PF03781">
    <property type="entry name" value="FGE-sulfatase"/>
    <property type="match status" value="1"/>
</dbReference>
<evidence type="ECO:0000313" key="5">
    <source>
        <dbReference type="EMBL" id="CAE8583991.1"/>
    </source>
</evidence>
<comment type="caution">
    <text evidence="5">The sequence shown here is derived from an EMBL/GenBank/DDBJ whole genome shotgun (WGS) entry which is preliminary data.</text>
</comment>
<protein>
    <recommendedName>
        <fullName evidence="7">L-histidine N(alpha)-methyltransferase</fullName>
    </recommendedName>
</protein>
<dbReference type="Gene3D" id="3.40.50.150">
    <property type="entry name" value="Vaccinia Virus protein VP39"/>
    <property type="match status" value="1"/>
</dbReference>
<gene>
    <name evidence="5" type="ORF">PGLA1383_LOCUS2937</name>
</gene>
<dbReference type="SUPFAM" id="SSF56436">
    <property type="entry name" value="C-type lectin-like"/>
    <property type="match status" value="1"/>
</dbReference>
<keyword evidence="2" id="KW-0808">Transferase</keyword>
<dbReference type="AlphaFoldDB" id="A0A813DCQ4"/>
<dbReference type="InterPro" id="IPR042095">
    <property type="entry name" value="SUMF_sf"/>
</dbReference>
<dbReference type="InterPro" id="IPR019257">
    <property type="entry name" value="MeTrfase_dom"/>
</dbReference>
<evidence type="ECO:0000259" key="3">
    <source>
        <dbReference type="Pfam" id="PF03781"/>
    </source>
</evidence>
<dbReference type="EMBL" id="CAJNNV010000967">
    <property type="protein sequence ID" value="CAE8583991.1"/>
    <property type="molecule type" value="Genomic_DNA"/>
</dbReference>
<evidence type="ECO:0008006" key="7">
    <source>
        <dbReference type="Google" id="ProtNLM"/>
    </source>
</evidence>
<keyword evidence="1" id="KW-0489">Methyltransferase</keyword>
<reference evidence="5" key="1">
    <citation type="submission" date="2021-02" db="EMBL/GenBank/DDBJ databases">
        <authorList>
            <person name="Dougan E. K."/>
            <person name="Rhodes N."/>
            <person name="Thang M."/>
            <person name="Chan C."/>
        </authorList>
    </citation>
    <scope>NUCLEOTIDE SEQUENCE</scope>
</reference>
<sequence>MLVCLRSLRRLEGVSTTHGLRQHRALGGLAQHFIRDTSTAWSYESAAKVPGIDPTTLSASDKVASGILAGLLLPSPRISQVFLYNARGSDLYEQIVQQEEYYLPRAEVALQQAHIASIAAHQSASALVAPVASQVVIELGAGAGHKTMPLLDHLAREATLTTYVPIDISSSALDENSQFFADHFEGRPEIQIRPHVGGHEECMLRAASIPGRRIYLFMGSSLGNFDDEEILELFDLVSKLMLSGDRFLLGLDRAHGAAKAEKKIVAAYNDAAGITAEFTLNALLHVNELAGLNFSVHGWRHVAEYDRASSTIQTYVEAVGPQTVLDAQGRTVRSFKSGERIFMEQSRKFNTAGILHLSEAAGLALTRQWMSDDYMIVELRKDLFKQWLARSKWIFKDLVGDEGLLRRPIALRNPYAFYLGHCAAFADIKVLQMPGADAESNRRHFERGIDPDVDDQTSCHSHSALPTAWPSVAQQHAYEERVCAQLKEHWLGCGLGAHSALGLMVLEHTMMHHETLLYMVAQDQRHKALPAQDPRPAQHANQPRKKYLLAQPAPLPQIATVHVAGGPCSLGASKAEVAELGFVWDNEMATEVREVPGFAVRSHAVTNSEFRAFVEDGGYFKGALWPTPEAGKWAQDVQQGKPLHWERSDRAAGGWTVHVPIRKPASMNEAAHWPVHVTLAEAQAYCTWIGGGARVMREEEYHRIFWNASETQGKGHSGGPGSPRACFRGSAIRGNNDFKHLAPTPVGALDDAPSAILPLFDLVGNGWEWTSSAFAPLSGFVPMPVYPEYSQDFFDGKHFVCLGASPFTSLQLLRPSFRNFFQARYPYGINKFRLAWTAP</sequence>